<name>A0A3S5CQX7_9PLAT</name>
<feature type="compositionally biased region" description="Basic and acidic residues" evidence="1">
    <location>
        <begin position="39"/>
        <end position="49"/>
    </location>
</feature>
<dbReference type="AlphaFoldDB" id="A0A3S5CQX7"/>
<evidence type="ECO:0000256" key="1">
    <source>
        <dbReference type="SAM" id="MobiDB-lite"/>
    </source>
</evidence>
<protein>
    <submittedName>
        <fullName evidence="2">Uncharacterized protein</fullName>
    </submittedName>
</protein>
<sequence length="116" mass="12547">MTSDPGPPRPLALFSCNSPSCLLSLSSGVRHRVAVGGRLGDRGQRHSATDDQPTVQKPARPVHALLGQSGRRDHRLLPGRCGSGRLLDRLLRLLGHRGRESRHAHRGKLATAPFEA</sequence>
<proteinExistence type="predicted"/>
<evidence type="ECO:0000313" key="2">
    <source>
        <dbReference type="EMBL" id="VEL40892.1"/>
    </source>
</evidence>
<dbReference type="Proteomes" id="UP000784294">
    <property type="component" value="Unassembled WGS sequence"/>
</dbReference>
<accession>A0A3S5CQX7</accession>
<comment type="caution">
    <text evidence="2">The sequence shown here is derived from an EMBL/GenBank/DDBJ whole genome shotgun (WGS) entry which is preliminary data.</text>
</comment>
<keyword evidence="3" id="KW-1185">Reference proteome</keyword>
<reference evidence="2" key="1">
    <citation type="submission" date="2018-11" db="EMBL/GenBank/DDBJ databases">
        <authorList>
            <consortium name="Pathogen Informatics"/>
        </authorList>
    </citation>
    <scope>NUCLEOTIDE SEQUENCE</scope>
</reference>
<organism evidence="2 3">
    <name type="scientific">Protopolystoma xenopodis</name>
    <dbReference type="NCBI Taxonomy" id="117903"/>
    <lineage>
        <taxon>Eukaryota</taxon>
        <taxon>Metazoa</taxon>
        <taxon>Spiralia</taxon>
        <taxon>Lophotrochozoa</taxon>
        <taxon>Platyhelminthes</taxon>
        <taxon>Monogenea</taxon>
        <taxon>Polyopisthocotylea</taxon>
        <taxon>Polystomatidea</taxon>
        <taxon>Polystomatidae</taxon>
        <taxon>Protopolystoma</taxon>
    </lineage>
</organism>
<dbReference type="EMBL" id="CAAALY010266906">
    <property type="protein sequence ID" value="VEL40892.1"/>
    <property type="molecule type" value="Genomic_DNA"/>
</dbReference>
<feature type="region of interest" description="Disordered" evidence="1">
    <location>
        <begin position="37"/>
        <end position="61"/>
    </location>
</feature>
<evidence type="ECO:0000313" key="3">
    <source>
        <dbReference type="Proteomes" id="UP000784294"/>
    </source>
</evidence>
<gene>
    <name evidence="2" type="ORF">PXEA_LOCUS34332</name>
</gene>